<dbReference type="PANTHER" id="PTHR23404">
    <property type="entry name" value="MOLYBDOPTERIN SYNTHASE RELATED"/>
    <property type="match status" value="1"/>
</dbReference>
<dbReference type="AlphaFoldDB" id="X1DJU4"/>
<dbReference type="GO" id="GO:0006777">
    <property type="term" value="P:Mo-molybdopterin cofactor biosynthetic process"/>
    <property type="evidence" value="ECO:0007669"/>
    <property type="project" value="InterPro"/>
</dbReference>
<evidence type="ECO:0000313" key="1">
    <source>
        <dbReference type="EMBL" id="GAH05294.1"/>
    </source>
</evidence>
<proteinExistence type="predicted"/>
<dbReference type="InterPro" id="IPR003448">
    <property type="entry name" value="Mopterin_biosynth_MoaE"/>
</dbReference>
<reference evidence="1" key="1">
    <citation type="journal article" date="2014" name="Front. Microbiol.">
        <title>High frequency of phylogenetically diverse reductive dehalogenase-homologous genes in deep subseafloor sedimentary metagenomes.</title>
        <authorList>
            <person name="Kawai M."/>
            <person name="Futagami T."/>
            <person name="Toyoda A."/>
            <person name="Takaki Y."/>
            <person name="Nishi S."/>
            <person name="Hori S."/>
            <person name="Arai W."/>
            <person name="Tsubouchi T."/>
            <person name="Morono Y."/>
            <person name="Uchiyama I."/>
            <person name="Ito T."/>
            <person name="Fujiyama A."/>
            <person name="Inagaki F."/>
            <person name="Takami H."/>
        </authorList>
    </citation>
    <scope>NUCLEOTIDE SEQUENCE</scope>
    <source>
        <strain evidence="1">Expedition CK06-06</strain>
    </source>
</reference>
<comment type="caution">
    <text evidence="1">The sequence shown here is derived from an EMBL/GenBank/DDBJ whole genome shotgun (WGS) entry which is preliminary data.</text>
</comment>
<dbReference type="CDD" id="cd00756">
    <property type="entry name" value="MoaE"/>
    <property type="match status" value="1"/>
</dbReference>
<name>X1DJU4_9ZZZZ</name>
<sequence>MIEITEKPISPEFVVNKIKTGNSGCVVTYVGLIRNHSHGKPVLSVEYKDAKGTAENELQRIASEIRQKWQVNNVAICHRIGKLKVGDINLVVAIASAHRQEGFAACQYAIDQFKQKLPTQKREAYEDGSILVTAE</sequence>
<dbReference type="Pfam" id="PF02391">
    <property type="entry name" value="MoaE"/>
    <property type="match status" value="1"/>
</dbReference>
<dbReference type="EMBL" id="BART01020746">
    <property type="protein sequence ID" value="GAH05294.1"/>
    <property type="molecule type" value="Genomic_DNA"/>
</dbReference>
<dbReference type="Gene3D" id="3.90.1170.40">
    <property type="entry name" value="Molybdopterin biosynthesis MoaE subunit"/>
    <property type="match status" value="1"/>
</dbReference>
<protein>
    <submittedName>
        <fullName evidence="1">Uncharacterized protein</fullName>
    </submittedName>
</protein>
<accession>X1DJU4</accession>
<gene>
    <name evidence="1" type="ORF">S01H4_38470</name>
</gene>
<dbReference type="InterPro" id="IPR036563">
    <property type="entry name" value="MoaE_sf"/>
</dbReference>
<dbReference type="SUPFAM" id="SSF54690">
    <property type="entry name" value="Molybdopterin synthase subunit MoaE"/>
    <property type="match status" value="1"/>
</dbReference>
<organism evidence="1">
    <name type="scientific">marine sediment metagenome</name>
    <dbReference type="NCBI Taxonomy" id="412755"/>
    <lineage>
        <taxon>unclassified sequences</taxon>
        <taxon>metagenomes</taxon>
        <taxon>ecological metagenomes</taxon>
    </lineage>
</organism>